<reference evidence="3" key="1">
    <citation type="submission" date="2023-03" db="EMBL/GenBank/DDBJ databases">
        <title>Massive genome expansion in bonnet fungi (Mycena s.s.) driven by repeated elements and novel gene families across ecological guilds.</title>
        <authorList>
            <consortium name="Lawrence Berkeley National Laboratory"/>
            <person name="Harder C.B."/>
            <person name="Miyauchi S."/>
            <person name="Viragh M."/>
            <person name="Kuo A."/>
            <person name="Thoen E."/>
            <person name="Andreopoulos B."/>
            <person name="Lu D."/>
            <person name="Skrede I."/>
            <person name="Drula E."/>
            <person name="Henrissat B."/>
            <person name="Morin E."/>
            <person name="Kohler A."/>
            <person name="Barry K."/>
            <person name="LaButti K."/>
            <person name="Morin E."/>
            <person name="Salamov A."/>
            <person name="Lipzen A."/>
            <person name="Mereny Z."/>
            <person name="Hegedus B."/>
            <person name="Baldrian P."/>
            <person name="Stursova M."/>
            <person name="Weitz H."/>
            <person name="Taylor A."/>
            <person name="Grigoriev I.V."/>
            <person name="Nagy L.G."/>
            <person name="Martin F."/>
            <person name="Kauserud H."/>
        </authorList>
    </citation>
    <scope>NUCLEOTIDE SEQUENCE</scope>
    <source>
        <strain evidence="3">CBHHK002</strain>
    </source>
</reference>
<protein>
    <recommendedName>
        <fullName evidence="2">F-box domain-containing protein</fullName>
    </recommendedName>
</protein>
<evidence type="ECO:0000259" key="2">
    <source>
        <dbReference type="PROSITE" id="PS50181"/>
    </source>
</evidence>
<evidence type="ECO:0000313" key="4">
    <source>
        <dbReference type="Proteomes" id="UP001218218"/>
    </source>
</evidence>
<dbReference type="PROSITE" id="PS50181">
    <property type="entry name" value="FBOX"/>
    <property type="match status" value="1"/>
</dbReference>
<dbReference type="EMBL" id="JARIHO010000023">
    <property type="protein sequence ID" value="KAJ7343153.1"/>
    <property type="molecule type" value="Genomic_DNA"/>
</dbReference>
<proteinExistence type="predicted"/>
<evidence type="ECO:0000256" key="1">
    <source>
        <dbReference type="SAM" id="MobiDB-lite"/>
    </source>
</evidence>
<feature type="domain" description="F-box" evidence="2">
    <location>
        <begin position="56"/>
        <end position="105"/>
    </location>
</feature>
<gene>
    <name evidence="3" type="ORF">DFH08DRAFT_219404</name>
</gene>
<organism evidence="3 4">
    <name type="scientific">Mycena albidolilacea</name>
    <dbReference type="NCBI Taxonomy" id="1033008"/>
    <lineage>
        <taxon>Eukaryota</taxon>
        <taxon>Fungi</taxon>
        <taxon>Dikarya</taxon>
        <taxon>Basidiomycota</taxon>
        <taxon>Agaricomycotina</taxon>
        <taxon>Agaricomycetes</taxon>
        <taxon>Agaricomycetidae</taxon>
        <taxon>Agaricales</taxon>
        <taxon>Marasmiineae</taxon>
        <taxon>Mycenaceae</taxon>
        <taxon>Mycena</taxon>
    </lineage>
</organism>
<dbReference type="Proteomes" id="UP001218218">
    <property type="component" value="Unassembled WGS sequence"/>
</dbReference>
<dbReference type="InterPro" id="IPR001810">
    <property type="entry name" value="F-box_dom"/>
</dbReference>
<dbReference type="AlphaFoldDB" id="A0AAD6ZWP6"/>
<dbReference type="SUPFAM" id="SSF81383">
    <property type="entry name" value="F-box domain"/>
    <property type="match status" value="1"/>
</dbReference>
<feature type="region of interest" description="Disordered" evidence="1">
    <location>
        <begin position="1"/>
        <end position="52"/>
    </location>
</feature>
<comment type="caution">
    <text evidence="3">The sequence shown here is derived from an EMBL/GenBank/DDBJ whole genome shotgun (WGS) entry which is preliminary data.</text>
</comment>
<evidence type="ECO:0000313" key="3">
    <source>
        <dbReference type="EMBL" id="KAJ7343153.1"/>
    </source>
</evidence>
<keyword evidence="4" id="KW-1185">Reference proteome</keyword>
<sequence>MLRRSARHKVEENSNNSPHVDIPKTQTTRKRIKKAQAAEPVDEPSETKPKRKRGKLRFITEVPLDVLFEIFGQLLPADILNVSRASKVLRDMLLRKSSAFLWKQTFLNVPSPAPPPRPDDMNEAQYANLLWSKYCFFCGVSTPLVFWACRVRACQDCIHLPARITSLNHGWYSDQPANSLELAKTLVPRSWHSPSRRGGGFVGVTRDLEAIQRRLDELAETKSDTQLFVQQCQDTKNARSRHAALCERWQKTLKHNRQQELRNAGEGRKKAILAKMGELGWTDELSDYRTEKAFLALPAVRQNKELTNRVWANIEPELVAFLTEIRKQRLDKERVDVLRRRVSILTSAAAIDLFAIPLSDVRPYDSDLCVMPEYRAVLERPSDVEVTKEDFMDLLANLSEQTDQWRKSNINLLLDLLPSGSKKGKKRLDPHLLDLCNVFFRCHSCREPISYPRILTHACLNNRRTPDITEGEDDLLLGVFTAVPWTHGHKDITFDTEASDISGMLIKLCGRDPKTLTTREMDELDSRFECLRCVHSTQGKLVMKWRIALLHELEDHYGETLKATSYRLLDSDEVIAAKAREAQVKRRPPASLLCPKCGNWTTYSEPQMRDHMMSKHKGESFEPTVTPDLTIRFPPLAVRLKSSDVSSL</sequence>
<accession>A0AAD6ZWP6</accession>
<dbReference type="InterPro" id="IPR036047">
    <property type="entry name" value="F-box-like_dom_sf"/>
</dbReference>
<name>A0AAD6ZWP6_9AGAR</name>